<dbReference type="Proteomes" id="UP001189619">
    <property type="component" value="Chromosome"/>
</dbReference>
<protein>
    <submittedName>
        <fullName evidence="1">Uncharacterized protein</fullName>
    </submittedName>
</protein>
<reference evidence="1" key="1">
    <citation type="submission" date="2023-07" db="EMBL/GenBank/DDBJ databases">
        <authorList>
            <person name="Ivanov I."/>
            <person name="Teneva D."/>
            <person name="Stoikov I."/>
        </authorList>
    </citation>
    <scope>NUCLEOTIDE SEQUENCE</scope>
    <source>
        <strain evidence="1">4475</strain>
    </source>
</reference>
<dbReference type="KEGG" id="bayd:BSPP4475_07925"/>
<accession>A0AA48RGZ6</accession>
<dbReference type="EMBL" id="OY569118">
    <property type="protein sequence ID" value="CAJ1002238.1"/>
    <property type="molecule type" value="Genomic_DNA"/>
</dbReference>
<dbReference type="AlphaFoldDB" id="A0AA48RGZ6"/>
<evidence type="ECO:0000313" key="1">
    <source>
        <dbReference type="EMBL" id="CAJ1002238.1"/>
    </source>
</evidence>
<keyword evidence="2" id="KW-1185">Reference proteome</keyword>
<proteinExistence type="predicted"/>
<name>A0AA48RGZ6_9BACL</name>
<organism evidence="1 2">
    <name type="scientific">Brevibacillus aydinogluensis</name>
    <dbReference type="NCBI Taxonomy" id="927786"/>
    <lineage>
        <taxon>Bacteria</taxon>
        <taxon>Bacillati</taxon>
        <taxon>Bacillota</taxon>
        <taxon>Bacilli</taxon>
        <taxon>Bacillales</taxon>
        <taxon>Paenibacillaceae</taxon>
        <taxon>Brevibacillus</taxon>
    </lineage>
</organism>
<evidence type="ECO:0000313" key="2">
    <source>
        <dbReference type="Proteomes" id="UP001189619"/>
    </source>
</evidence>
<sequence>MPVLLVNSDKTKAVILFKRDEGKGASVKIELTLAEGTTKSDKAPKVWKVDSVEEK</sequence>
<gene>
    <name evidence="1" type="ORF">BSPP4475_07925</name>
</gene>